<evidence type="ECO:0000256" key="1">
    <source>
        <dbReference type="SAM" id="SignalP"/>
    </source>
</evidence>
<organism evidence="2 3">
    <name type="scientific">Arthrobacter glacialis</name>
    <dbReference type="NCBI Taxonomy" id="1664"/>
    <lineage>
        <taxon>Bacteria</taxon>
        <taxon>Bacillati</taxon>
        <taxon>Actinomycetota</taxon>
        <taxon>Actinomycetes</taxon>
        <taxon>Micrococcales</taxon>
        <taxon>Micrococcaceae</taxon>
        <taxon>Arthrobacter</taxon>
    </lineage>
</organism>
<dbReference type="Proteomes" id="UP000237061">
    <property type="component" value="Unassembled WGS sequence"/>
</dbReference>
<feature type="chain" id="PRO_5038464052" description="Lipoprotein" evidence="1">
    <location>
        <begin position="21"/>
        <end position="175"/>
    </location>
</feature>
<name>A0A2S4A0V6_ARTGL</name>
<dbReference type="InterPro" id="IPR035070">
    <property type="entry name" value="Streptogrisin_prodomain"/>
</dbReference>
<evidence type="ECO:0000313" key="3">
    <source>
        <dbReference type="Proteomes" id="UP000237061"/>
    </source>
</evidence>
<dbReference type="AlphaFoldDB" id="A0A2S4A0V6"/>
<accession>A0A2S4A0V6</accession>
<evidence type="ECO:0008006" key="4">
    <source>
        <dbReference type="Google" id="ProtNLM"/>
    </source>
</evidence>
<dbReference type="Gene3D" id="3.30.300.50">
    <property type="match status" value="1"/>
</dbReference>
<evidence type="ECO:0000313" key="2">
    <source>
        <dbReference type="EMBL" id="POH75141.1"/>
    </source>
</evidence>
<sequence length="175" mass="17404">MNSKAIAAVVLAATMSGALGMSGCGSPPVPPTQTPSPAASDADTDALLALNEKLRSQLGDSYSDSWIEANKLHVAVTNQAAADLVTAAGAVATIVTVDAAALEAALQAVATWRATLPAEQGAAIHSIIPDGRTGTLTISVAIEQLEAVTKAVAEDNPAGAIAVIVKESSGLPTPL</sequence>
<dbReference type="PROSITE" id="PS51257">
    <property type="entry name" value="PROKAR_LIPOPROTEIN"/>
    <property type="match status" value="1"/>
</dbReference>
<dbReference type="OrthoDB" id="4943788at2"/>
<keyword evidence="3" id="KW-1185">Reference proteome</keyword>
<keyword evidence="1" id="KW-0732">Signal</keyword>
<feature type="signal peptide" evidence="1">
    <location>
        <begin position="1"/>
        <end position="20"/>
    </location>
</feature>
<reference evidence="2 3" key="1">
    <citation type="submission" date="2018-01" db="EMBL/GenBank/DDBJ databases">
        <title>Arthrobacter sp. nov., from glaciers in China.</title>
        <authorList>
            <person name="Liu Q."/>
            <person name="Xin Y.-H."/>
        </authorList>
    </citation>
    <scope>NUCLEOTIDE SEQUENCE [LARGE SCALE GENOMIC DNA]</scope>
    <source>
        <strain evidence="2 3">HLT2-12-2</strain>
    </source>
</reference>
<gene>
    <name evidence="2" type="ORF">CVS27_00565</name>
</gene>
<protein>
    <recommendedName>
        <fullName evidence="4">Lipoprotein</fullName>
    </recommendedName>
</protein>
<dbReference type="RefSeq" id="WP_103463801.1">
    <property type="nucleotide sequence ID" value="NZ_PPXB01000001.1"/>
</dbReference>
<comment type="caution">
    <text evidence="2">The sequence shown here is derived from an EMBL/GenBank/DDBJ whole genome shotgun (WGS) entry which is preliminary data.</text>
</comment>
<proteinExistence type="predicted"/>
<dbReference type="EMBL" id="PPXC01000001">
    <property type="protein sequence ID" value="POH75141.1"/>
    <property type="molecule type" value="Genomic_DNA"/>
</dbReference>